<gene>
    <name evidence="1" type="ORF">CEP54_003512</name>
</gene>
<evidence type="ECO:0000313" key="2">
    <source>
        <dbReference type="Proteomes" id="UP000288168"/>
    </source>
</evidence>
<sequence length="90" mass="9651">MKRRVPLGGQCRAGQGRDRRFWNRTSEVRTAGSRMHNLGLSMLTSRGGWGGLADHGRLDLAASDAEEGRGDEMVAGRVGAGGQLELGRCI</sequence>
<organism evidence="1 2">
    <name type="scientific">Fusarium duplospermum</name>
    <dbReference type="NCBI Taxonomy" id="1325734"/>
    <lineage>
        <taxon>Eukaryota</taxon>
        <taxon>Fungi</taxon>
        <taxon>Dikarya</taxon>
        <taxon>Ascomycota</taxon>
        <taxon>Pezizomycotina</taxon>
        <taxon>Sordariomycetes</taxon>
        <taxon>Hypocreomycetidae</taxon>
        <taxon>Hypocreales</taxon>
        <taxon>Nectriaceae</taxon>
        <taxon>Fusarium</taxon>
        <taxon>Fusarium solani species complex</taxon>
    </lineage>
</organism>
<dbReference type="Proteomes" id="UP000288168">
    <property type="component" value="Unassembled WGS sequence"/>
</dbReference>
<accession>A0A428QNS3</accession>
<reference evidence="1 2" key="1">
    <citation type="submission" date="2017-06" db="EMBL/GenBank/DDBJ databases">
        <title>Comparative genomic analysis of Ambrosia Fusariam Clade fungi.</title>
        <authorList>
            <person name="Stajich J.E."/>
            <person name="Carrillo J."/>
            <person name="Kijimoto T."/>
            <person name="Eskalen A."/>
            <person name="O'Donnell K."/>
            <person name="Kasson M."/>
        </authorList>
    </citation>
    <scope>NUCLEOTIDE SEQUENCE [LARGE SCALE GENOMIC DNA]</scope>
    <source>
        <strain evidence="1 2">NRRL62584</strain>
    </source>
</reference>
<dbReference type="EMBL" id="NKCI01000022">
    <property type="protein sequence ID" value="RSL66933.1"/>
    <property type="molecule type" value="Genomic_DNA"/>
</dbReference>
<evidence type="ECO:0000313" key="1">
    <source>
        <dbReference type="EMBL" id="RSL66933.1"/>
    </source>
</evidence>
<protein>
    <submittedName>
        <fullName evidence="1">Uncharacterized protein</fullName>
    </submittedName>
</protein>
<proteinExistence type="predicted"/>
<name>A0A428QNS3_9HYPO</name>
<keyword evidence="2" id="KW-1185">Reference proteome</keyword>
<comment type="caution">
    <text evidence="1">The sequence shown here is derived from an EMBL/GenBank/DDBJ whole genome shotgun (WGS) entry which is preliminary data.</text>
</comment>
<dbReference type="AlphaFoldDB" id="A0A428QNS3"/>